<comment type="caution">
    <text evidence="2">The sequence shown here is derived from an EMBL/GenBank/DDBJ whole genome shotgun (WGS) entry which is preliminary data.</text>
</comment>
<dbReference type="EMBL" id="DYVT01000060">
    <property type="protein sequence ID" value="HJF67760.1"/>
    <property type="molecule type" value="Genomic_DNA"/>
</dbReference>
<dbReference type="GO" id="GO:0005829">
    <property type="term" value="C:cytosol"/>
    <property type="evidence" value="ECO:0007669"/>
    <property type="project" value="TreeGrafter"/>
</dbReference>
<dbReference type="PANTHER" id="PTHR10000:SF55">
    <property type="entry name" value="5-AMINO-6-(5-PHOSPHO-D-RIBITYLAMINO)URACIL PHOSPHATASE YCSE"/>
    <property type="match status" value="1"/>
</dbReference>
<dbReference type="SFLD" id="SFLDG01140">
    <property type="entry name" value="C2.B:_Phosphomannomutase_and_P"/>
    <property type="match status" value="1"/>
</dbReference>
<dbReference type="InterPro" id="IPR000150">
    <property type="entry name" value="Cof"/>
</dbReference>
<dbReference type="AlphaFoldDB" id="A0A151A0U8"/>
<dbReference type="InterPro" id="IPR006379">
    <property type="entry name" value="HAD-SF_hydro_IIB"/>
</dbReference>
<accession>A0A151A0U8</accession>
<dbReference type="Proteomes" id="UP000706163">
    <property type="component" value="Unassembled WGS sequence"/>
</dbReference>
<gene>
    <name evidence="2" type="ORF">A0131_11975</name>
    <name evidence="1" type="ORF">K8V85_05560</name>
</gene>
<dbReference type="Pfam" id="PF08282">
    <property type="entry name" value="Hydrolase_3"/>
    <property type="match status" value="1"/>
</dbReference>
<dbReference type="GO" id="GO:0000287">
    <property type="term" value="F:magnesium ion binding"/>
    <property type="evidence" value="ECO:0007669"/>
    <property type="project" value="TreeGrafter"/>
</dbReference>
<sequence>MNDVKAIFLDMDGTILHKNNLVSEQSATIISNLREAGYKVFLATGRSHDEIKYLVPKNFEVDGIISSNGTLGVVHNEVVFQHSLSLSSVKEIVSRAQEQHIYYEVFPFEEQRAILKEDYEWTTAMLQGDTPPGNVGESEWSSRKDALAHKVNWVPTIDFNSFAKIYLFATDYDAITQFRAQLVEDQEELKITVSNSSRYNAETMAYHVDKGTGIKEMIEHFGIQQHETLVIGDSDNDRAMFGFGHYTVAMKNARPEIQALAQDVTSLTNEEDGAALYLKDKFLV</sequence>
<proteinExistence type="predicted"/>
<reference evidence="1" key="3">
    <citation type="submission" date="2021-09" db="EMBL/GenBank/DDBJ databases">
        <authorList>
            <person name="Gilroy R."/>
        </authorList>
    </citation>
    <scope>NUCLEOTIDE SEQUENCE</scope>
    <source>
        <strain evidence="1">CHK149-3286</strain>
    </source>
</reference>
<reference evidence="2 3" key="1">
    <citation type="submission" date="2016-02" db="EMBL/GenBank/DDBJ databases">
        <title>Draft genome sequence of hydrocarbon degrading Staphylococcus saprophyticus Strain CNV2, isolated from crude-oil contaminated soil from Noonmati Oil Refinery, Guwahati, Assam, India.</title>
        <authorList>
            <person name="Mukherjee A."/>
            <person name="Chettri B."/>
            <person name="Langpoklakpam J."/>
            <person name="Singh A.K."/>
            <person name="Chattopadhyay D.J."/>
        </authorList>
    </citation>
    <scope>NUCLEOTIDE SEQUENCE [LARGE SCALE GENOMIC DNA]</scope>
    <source>
        <strain evidence="2 3">CNV2</strain>
    </source>
</reference>
<keyword evidence="2" id="KW-0378">Hydrolase</keyword>
<dbReference type="SFLD" id="SFLDS00003">
    <property type="entry name" value="Haloacid_Dehalogenase"/>
    <property type="match status" value="1"/>
</dbReference>
<dbReference type="RefSeq" id="WP_061855740.1">
    <property type="nucleotide sequence ID" value="NZ_DYVT01000060.1"/>
</dbReference>
<dbReference type="InterPro" id="IPR023214">
    <property type="entry name" value="HAD_sf"/>
</dbReference>
<evidence type="ECO:0000313" key="3">
    <source>
        <dbReference type="Proteomes" id="UP000075418"/>
    </source>
</evidence>
<organism evidence="2 3">
    <name type="scientific">Staphylococcus kloosii</name>
    <dbReference type="NCBI Taxonomy" id="29384"/>
    <lineage>
        <taxon>Bacteria</taxon>
        <taxon>Bacillati</taxon>
        <taxon>Bacillota</taxon>
        <taxon>Bacilli</taxon>
        <taxon>Bacillales</taxon>
        <taxon>Staphylococcaceae</taxon>
        <taxon>Staphylococcus</taxon>
    </lineage>
</organism>
<dbReference type="PANTHER" id="PTHR10000">
    <property type="entry name" value="PHOSPHOSERINE PHOSPHATASE"/>
    <property type="match status" value="1"/>
</dbReference>
<dbReference type="NCBIfam" id="TIGR00099">
    <property type="entry name" value="Cof-subfamily"/>
    <property type="match status" value="1"/>
</dbReference>
<dbReference type="Proteomes" id="UP000075418">
    <property type="component" value="Unassembled WGS sequence"/>
</dbReference>
<dbReference type="EMBL" id="LUGM01000005">
    <property type="protein sequence ID" value="KYH13041.1"/>
    <property type="molecule type" value="Genomic_DNA"/>
</dbReference>
<dbReference type="InterPro" id="IPR036412">
    <property type="entry name" value="HAD-like_sf"/>
</dbReference>
<reference evidence="1" key="2">
    <citation type="journal article" date="2021" name="PeerJ">
        <title>Extensive microbial diversity within the chicken gut microbiome revealed by metagenomics and culture.</title>
        <authorList>
            <person name="Gilroy R."/>
            <person name="Ravi A."/>
            <person name="Getino M."/>
            <person name="Pursley I."/>
            <person name="Horton D.L."/>
            <person name="Alikhan N.F."/>
            <person name="Baker D."/>
            <person name="Gharbi K."/>
            <person name="Hall N."/>
            <person name="Watson M."/>
            <person name="Adriaenssens E.M."/>
            <person name="Foster-Nyarko E."/>
            <person name="Jarju S."/>
            <person name="Secka A."/>
            <person name="Antonio M."/>
            <person name="Oren A."/>
            <person name="Chaudhuri R.R."/>
            <person name="La Ragione R."/>
            <person name="Hildebrand F."/>
            <person name="Pallen M.J."/>
        </authorList>
    </citation>
    <scope>NUCLEOTIDE SEQUENCE</scope>
    <source>
        <strain evidence="1">CHK149-3286</strain>
    </source>
</reference>
<dbReference type="SUPFAM" id="SSF56784">
    <property type="entry name" value="HAD-like"/>
    <property type="match status" value="1"/>
</dbReference>
<dbReference type="GO" id="GO:0016791">
    <property type="term" value="F:phosphatase activity"/>
    <property type="evidence" value="ECO:0007669"/>
    <property type="project" value="UniProtKB-ARBA"/>
</dbReference>
<evidence type="ECO:0000313" key="1">
    <source>
        <dbReference type="EMBL" id="HJF67760.1"/>
    </source>
</evidence>
<evidence type="ECO:0000313" key="2">
    <source>
        <dbReference type="EMBL" id="KYH13041.1"/>
    </source>
</evidence>
<name>A0A151A0U8_9STAP</name>
<dbReference type="Gene3D" id="3.30.1240.10">
    <property type="match status" value="1"/>
</dbReference>
<dbReference type="Gene3D" id="3.40.50.1000">
    <property type="entry name" value="HAD superfamily/HAD-like"/>
    <property type="match status" value="1"/>
</dbReference>
<dbReference type="NCBIfam" id="TIGR01484">
    <property type="entry name" value="HAD-SF-IIB"/>
    <property type="match status" value="2"/>
</dbReference>
<protein>
    <submittedName>
        <fullName evidence="1">Cof-type HAD-IIB family hydrolase</fullName>
    </submittedName>
    <submittedName>
        <fullName evidence="2">HAD family hydrolase</fullName>
    </submittedName>
</protein>